<feature type="region of interest" description="Disordered" evidence="1">
    <location>
        <begin position="1"/>
        <end position="23"/>
    </location>
</feature>
<dbReference type="RefSeq" id="WP_253889951.1">
    <property type="nucleotide sequence ID" value="NZ_BAAAVB010000007.1"/>
</dbReference>
<feature type="transmembrane region" description="Helical" evidence="2">
    <location>
        <begin position="29"/>
        <end position="50"/>
    </location>
</feature>
<dbReference type="Proteomes" id="UP001205185">
    <property type="component" value="Unassembled WGS sequence"/>
</dbReference>
<keyword evidence="2" id="KW-0472">Membrane</keyword>
<keyword evidence="2" id="KW-0812">Transmembrane</keyword>
<feature type="compositionally biased region" description="Polar residues" evidence="1">
    <location>
        <begin position="1"/>
        <end position="15"/>
    </location>
</feature>
<dbReference type="InterPro" id="IPR031304">
    <property type="entry name" value="SLT_2"/>
</dbReference>
<comment type="caution">
    <text evidence="4">The sequence shown here is derived from an EMBL/GenBank/DDBJ whole genome shotgun (WGS) entry which is preliminary data.</text>
</comment>
<gene>
    <name evidence="4" type="ORF">LV75_005528</name>
</gene>
<dbReference type="Gene3D" id="1.10.530.10">
    <property type="match status" value="1"/>
</dbReference>
<dbReference type="SUPFAM" id="SSF53955">
    <property type="entry name" value="Lysozyme-like"/>
    <property type="match status" value="1"/>
</dbReference>
<sequence length="288" mass="29900">MDSESGWSTVATTNPAGKPHRRSRRGPELLLRLALVTLLLLVTAAVIWVVRIASVPASAADAPADSVEPAAVDPDSAAPVEAAGAVPPAAGQGQPGARTGPEALRPWAERLGRTTDIPPRALMAYGNAELAVRATSPRCGLSWATLAAIGRVESDHGRYGDATLGADGRPSIPIIGVPLDGSAGVRAIADTDGGRYDGDATVDRAVGPMQFIPSTWRTWTSDGDGDGVGDPQQIDDAAFAAARYLCADGRDMTSAKGWWQGVFSYNNSVPYGQRVYGLADHYARAAAS</sequence>
<keyword evidence="5" id="KW-1185">Reference proteome</keyword>
<keyword evidence="2" id="KW-1133">Transmembrane helix</keyword>
<feature type="domain" description="Transglycosylase SLT" evidence="3">
    <location>
        <begin position="205"/>
        <end position="249"/>
    </location>
</feature>
<dbReference type="InterPro" id="IPR023346">
    <property type="entry name" value="Lysozyme-like_dom_sf"/>
</dbReference>
<proteinExistence type="predicted"/>
<evidence type="ECO:0000259" key="3">
    <source>
        <dbReference type="Pfam" id="PF13406"/>
    </source>
</evidence>
<protein>
    <submittedName>
        <fullName evidence="4">Membrane-bound lytic murein transglycosylase B</fullName>
    </submittedName>
</protein>
<dbReference type="EMBL" id="JAMTCO010000014">
    <property type="protein sequence ID" value="MCP2273002.1"/>
    <property type="molecule type" value="Genomic_DNA"/>
</dbReference>
<evidence type="ECO:0000313" key="4">
    <source>
        <dbReference type="EMBL" id="MCP2273002.1"/>
    </source>
</evidence>
<feature type="region of interest" description="Disordered" evidence="1">
    <location>
        <begin position="62"/>
        <end position="102"/>
    </location>
</feature>
<reference evidence="4 5" key="1">
    <citation type="submission" date="2022-06" db="EMBL/GenBank/DDBJ databases">
        <title>Genomic Encyclopedia of Archaeal and Bacterial Type Strains, Phase II (KMG-II): from individual species to whole genera.</title>
        <authorList>
            <person name="Goeker M."/>
        </authorList>
    </citation>
    <scope>NUCLEOTIDE SEQUENCE [LARGE SCALE GENOMIC DNA]</scope>
    <source>
        <strain evidence="4 5">DSM 44255</strain>
    </source>
</reference>
<dbReference type="PANTHER" id="PTHR30163:SF8">
    <property type="entry name" value="LYTIC MUREIN TRANSGLYCOSYLASE"/>
    <property type="match status" value="1"/>
</dbReference>
<feature type="compositionally biased region" description="Low complexity" evidence="1">
    <location>
        <begin position="62"/>
        <end position="97"/>
    </location>
</feature>
<dbReference type="InterPro" id="IPR043426">
    <property type="entry name" value="MltB-like"/>
</dbReference>
<accession>A0ABT1IK16</accession>
<evidence type="ECO:0000256" key="1">
    <source>
        <dbReference type="SAM" id="MobiDB-lite"/>
    </source>
</evidence>
<evidence type="ECO:0000313" key="5">
    <source>
        <dbReference type="Proteomes" id="UP001205185"/>
    </source>
</evidence>
<organism evidence="4 5">
    <name type="scientific">Actinokineospora diospyrosa</name>
    <dbReference type="NCBI Taxonomy" id="103728"/>
    <lineage>
        <taxon>Bacteria</taxon>
        <taxon>Bacillati</taxon>
        <taxon>Actinomycetota</taxon>
        <taxon>Actinomycetes</taxon>
        <taxon>Pseudonocardiales</taxon>
        <taxon>Pseudonocardiaceae</taxon>
        <taxon>Actinokineospora</taxon>
    </lineage>
</organism>
<evidence type="ECO:0000256" key="2">
    <source>
        <dbReference type="SAM" id="Phobius"/>
    </source>
</evidence>
<dbReference type="PANTHER" id="PTHR30163">
    <property type="entry name" value="MEMBRANE-BOUND LYTIC MUREIN TRANSGLYCOSYLASE B"/>
    <property type="match status" value="1"/>
</dbReference>
<dbReference type="Pfam" id="PF13406">
    <property type="entry name" value="SLT_2"/>
    <property type="match status" value="1"/>
</dbReference>
<name>A0ABT1IK16_9PSEU</name>